<comment type="caution">
    <text evidence="1">The sequence shown here is derived from an EMBL/GenBank/DDBJ whole genome shotgun (WGS) entry which is preliminary data.</text>
</comment>
<dbReference type="OrthoDB" id="3140215at2759"/>
<dbReference type="EMBL" id="JATN01000321">
    <property type="protein sequence ID" value="EUC59545.1"/>
    <property type="molecule type" value="Genomic_DNA"/>
</dbReference>
<reference evidence="2" key="1">
    <citation type="journal article" date="2014" name="Genome Announc.">
        <title>Draft genome sequence of the plant-pathogenic soil fungus Rhizoctonia solani anastomosis group 3 strain Rhs1AP.</title>
        <authorList>
            <person name="Cubeta M.A."/>
            <person name="Thomas E."/>
            <person name="Dean R.A."/>
            <person name="Jabaji S."/>
            <person name="Neate S.M."/>
            <person name="Tavantzis S."/>
            <person name="Toda T."/>
            <person name="Vilgalys R."/>
            <person name="Bharathan N."/>
            <person name="Fedorova-Abrams N."/>
            <person name="Pakala S.B."/>
            <person name="Pakala S.M."/>
            <person name="Zafar N."/>
            <person name="Joardar V."/>
            <person name="Losada L."/>
            <person name="Nierman W.C."/>
        </authorList>
    </citation>
    <scope>NUCLEOTIDE SEQUENCE [LARGE SCALE GENOMIC DNA]</scope>
    <source>
        <strain evidence="2">AG-3</strain>
    </source>
</reference>
<evidence type="ECO:0000313" key="2">
    <source>
        <dbReference type="Proteomes" id="UP000030108"/>
    </source>
</evidence>
<evidence type="ECO:0000313" key="1">
    <source>
        <dbReference type="EMBL" id="EUC59545.1"/>
    </source>
</evidence>
<dbReference type="AlphaFoldDB" id="A0A0A1UL22"/>
<name>A0A0A1UL22_9AGAM</name>
<feature type="non-terminal residue" evidence="1">
    <location>
        <position position="141"/>
    </location>
</feature>
<dbReference type="Proteomes" id="UP000030108">
    <property type="component" value="Unassembled WGS sequence"/>
</dbReference>
<accession>A0A0A1UL22</accession>
<sequence>MSLRVVGGYLLTYQEAADAAHKFGLSWEPDPELQIGCREAVNEWIHKNAQGYWSNRLQPIAFDESGLSVSRLIFPIVGNTQPAPRGFQYSETKGTPVKFRQDAKAMGLPDEFFKTFVTIHNPEIYFCTPPGYSTRIRLRAE</sequence>
<gene>
    <name evidence="1" type="ORF">RSOL_318540</name>
</gene>
<proteinExistence type="predicted"/>
<protein>
    <submittedName>
        <fullName evidence="1">Uncharacterized protein</fullName>
    </submittedName>
</protein>
<organism evidence="1 2">
    <name type="scientific">Rhizoctonia solani AG-3 Rhs1AP</name>
    <dbReference type="NCBI Taxonomy" id="1086054"/>
    <lineage>
        <taxon>Eukaryota</taxon>
        <taxon>Fungi</taxon>
        <taxon>Dikarya</taxon>
        <taxon>Basidiomycota</taxon>
        <taxon>Agaricomycotina</taxon>
        <taxon>Agaricomycetes</taxon>
        <taxon>Cantharellales</taxon>
        <taxon>Ceratobasidiaceae</taxon>
        <taxon>Rhizoctonia</taxon>
    </lineage>
</organism>